<proteinExistence type="inferred from homology"/>
<gene>
    <name evidence="9" type="ORF">J3D65DRAFT_18688</name>
</gene>
<keyword evidence="2 7" id="KW-0812">Transmembrane</keyword>
<keyword evidence="3 7" id="KW-1133">Transmembrane helix</keyword>
<feature type="transmembrane region" description="Helical" evidence="7">
    <location>
        <begin position="226"/>
        <end position="248"/>
    </location>
</feature>
<organism evidence="9 10">
    <name type="scientific">Phyllosticta citribraziliensis</name>
    <dbReference type="NCBI Taxonomy" id="989973"/>
    <lineage>
        <taxon>Eukaryota</taxon>
        <taxon>Fungi</taxon>
        <taxon>Dikarya</taxon>
        <taxon>Ascomycota</taxon>
        <taxon>Pezizomycotina</taxon>
        <taxon>Dothideomycetes</taxon>
        <taxon>Dothideomycetes incertae sedis</taxon>
        <taxon>Botryosphaeriales</taxon>
        <taxon>Phyllostictaceae</taxon>
        <taxon>Phyllosticta</taxon>
    </lineage>
</organism>
<dbReference type="Proteomes" id="UP001360953">
    <property type="component" value="Unassembled WGS sequence"/>
</dbReference>
<dbReference type="PANTHER" id="PTHR33048:SF129">
    <property type="entry name" value="INTEGRAL MEMBRANE PROTEIN-RELATED"/>
    <property type="match status" value="1"/>
</dbReference>
<dbReference type="InterPro" id="IPR052337">
    <property type="entry name" value="SAT4-like"/>
</dbReference>
<dbReference type="Pfam" id="PF20684">
    <property type="entry name" value="Fung_rhodopsin"/>
    <property type="match status" value="1"/>
</dbReference>
<feature type="region of interest" description="Disordered" evidence="6">
    <location>
        <begin position="451"/>
        <end position="485"/>
    </location>
</feature>
<evidence type="ECO:0000256" key="3">
    <source>
        <dbReference type="ARBA" id="ARBA00022989"/>
    </source>
</evidence>
<evidence type="ECO:0000313" key="10">
    <source>
        <dbReference type="Proteomes" id="UP001360953"/>
    </source>
</evidence>
<feature type="compositionally biased region" description="Polar residues" evidence="6">
    <location>
        <begin position="567"/>
        <end position="579"/>
    </location>
</feature>
<dbReference type="GeneID" id="92027246"/>
<dbReference type="EMBL" id="JBBPEH010000001">
    <property type="protein sequence ID" value="KAK7544410.1"/>
    <property type="molecule type" value="Genomic_DNA"/>
</dbReference>
<name>A0ABR1MC69_9PEZI</name>
<feature type="compositionally biased region" description="Low complexity" evidence="6">
    <location>
        <begin position="595"/>
        <end position="606"/>
    </location>
</feature>
<evidence type="ECO:0000256" key="6">
    <source>
        <dbReference type="SAM" id="MobiDB-lite"/>
    </source>
</evidence>
<evidence type="ECO:0000259" key="8">
    <source>
        <dbReference type="Pfam" id="PF20684"/>
    </source>
</evidence>
<evidence type="ECO:0000256" key="2">
    <source>
        <dbReference type="ARBA" id="ARBA00022692"/>
    </source>
</evidence>
<comment type="subcellular location">
    <subcellularLocation>
        <location evidence="1">Membrane</location>
        <topology evidence="1">Multi-pass membrane protein</topology>
    </subcellularLocation>
</comment>
<reference evidence="9 10" key="1">
    <citation type="submission" date="2024-04" db="EMBL/GenBank/DDBJ databases">
        <title>Phyllosticta paracitricarpa is synonymous to the EU quarantine fungus P. citricarpa based on phylogenomic analyses.</title>
        <authorList>
            <consortium name="Lawrence Berkeley National Laboratory"/>
            <person name="Van ingen-buijs V.A."/>
            <person name="Van westerhoven A.C."/>
            <person name="Haridas S."/>
            <person name="Skiadas P."/>
            <person name="Martin F."/>
            <person name="Groenewald J.Z."/>
            <person name="Crous P.W."/>
            <person name="Seidl M.F."/>
        </authorList>
    </citation>
    <scope>NUCLEOTIDE SEQUENCE [LARGE SCALE GENOMIC DNA]</scope>
    <source>
        <strain evidence="9 10">CPC 17464</strain>
    </source>
</reference>
<feature type="region of interest" description="Disordered" evidence="6">
    <location>
        <begin position="501"/>
        <end position="606"/>
    </location>
</feature>
<feature type="compositionally biased region" description="Basic residues" evidence="6">
    <location>
        <begin position="526"/>
        <end position="536"/>
    </location>
</feature>
<comment type="similarity">
    <text evidence="5">Belongs to the SAT4 family.</text>
</comment>
<sequence>MATSLYPLDEIVKWPRPNYANPSTRGDGIVVLNAVLASISLAMLALRIYSRVFLRRWFGADDVYMIIAFVLAIGLSATIILAFQRFYWNRHIWDIPLWSIQPTIKVGLAARMTFPTVIFFTRQSLLAFYSRLFQAPDIRWAKWTLRGAFAINIANWIFITVATCLICIPMRTFWSFIPPKGSRCIDQNVLNLVASIINVLIDTLVAVLPIPTVLTMRLPLQQRITTCVLFGLGFIVIVTACVRTWLTWRSLLAIDTSWEAYPLFMVATIEAYLGLICASAPALRPLVARYLEPKILSMSRGLYHFVRGGFNSYATGSSILPIEETGGRGTYSSVDLPQISVSASKCDYTHDRKDSRTGFIRVAADFPQKMSPVSPRSWNTEAPPEDIVRDEHQDGGEFVRYAERMSACPMPPPRAIFIERRSTSRPPSLDIAMANAGTPRPLLASRSSIISNSSSRSAHSHNTKRDSAGSDSIEMSSSSPPMSPRTLEITCTQRIEQTSMDVERAAQEAEQLSSSKQEDEQGRRGIVPRKSIRRLRSSKESFDYSSMPGAAGDGSDSPLGSPIAVTASATAESMHSNLVSRREQKKKSLHRVAWSSLSSFRGRSSM</sequence>
<evidence type="ECO:0000256" key="5">
    <source>
        <dbReference type="ARBA" id="ARBA00038359"/>
    </source>
</evidence>
<evidence type="ECO:0000313" key="9">
    <source>
        <dbReference type="EMBL" id="KAK7544410.1"/>
    </source>
</evidence>
<evidence type="ECO:0000256" key="1">
    <source>
        <dbReference type="ARBA" id="ARBA00004141"/>
    </source>
</evidence>
<comment type="caution">
    <text evidence="9">The sequence shown here is derived from an EMBL/GenBank/DDBJ whole genome shotgun (WGS) entry which is preliminary data.</text>
</comment>
<keyword evidence="4 7" id="KW-0472">Membrane</keyword>
<keyword evidence="10" id="KW-1185">Reference proteome</keyword>
<evidence type="ECO:0000256" key="7">
    <source>
        <dbReference type="SAM" id="Phobius"/>
    </source>
</evidence>
<evidence type="ECO:0000256" key="4">
    <source>
        <dbReference type="ARBA" id="ARBA00023136"/>
    </source>
</evidence>
<dbReference type="PANTHER" id="PTHR33048">
    <property type="entry name" value="PTH11-LIKE INTEGRAL MEMBRANE PROTEIN (AFU_ORTHOLOGUE AFUA_5G11245)"/>
    <property type="match status" value="1"/>
</dbReference>
<dbReference type="InterPro" id="IPR049326">
    <property type="entry name" value="Rhodopsin_dom_fungi"/>
</dbReference>
<accession>A0ABR1MC69</accession>
<feature type="transmembrane region" description="Helical" evidence="7">
    <location>
        <begin position="260"/>
        <end position="283"/>
    </location>
</feature>
<feature type="transmembrane region" description="Helical" evidence="7">
    <location>
        <begin position="192"/>
        <end position="214"/>
    </location>
</feature>
<feature type="transmembrane region" description="Helical" evidence="7">
    <location>
        <begin position="29"/>
        <end position="50"/>
    </location>
</feature>
<feature type="transmembrane region" description="Helical" evidence="7">
    <location>
        <begin position="149"/>
        <end position="172"/>
    </location>
</feature>
<feature type="transmembrane region" description="Helical" evidence="7">
    <location>
        <begin position="62"/>
        <end position="88"/>
    </location>
</feature>
<dbReference type="RefSeq" id="XP_066659645.1">
    <property type="nucleotide sequence ID" value="XM_066794340.1"/>
</dbReference>
<feature type="domain" description="Rhodopsin" evidence="8">
    <location>
        <begin position="46"/>
        <end position="289"/>
    </location>
</feature>
<protein>
    <recommendedName>
        <fullName evidence="8">Rhodopsin domain-containing protein</fullName>
    </recommendedName>
</protein>